<dbReference type="AlphaFoldDB" id="A0A1G7NHU8"/>
<sequence>MVKVLVVEDEDATRLMLERRLSWAGYRIRAVSSADEATTLLDGAFEPDVVVTDMFMPGGSGLGLVNALRELPSSAELPVIFLSGRALPGDVLAGRSLGATYLAKPCTLADLARAIDQAAGTTTDELADVVRRRLADVAGVEEEAERALTARLLRTFVASAPIGMAAVERALAAADAVALEMAAHRLAGGAATLGADALAGAFRSLEERARDGEPTDVDAVRRAAEQVERTCQVFTELAEELEEDVLVLDEPLPAV</sequence>
<keyword evidence="7" id="KW-1185">Reference proteome</keyword>
<evidence type="ECO:0000259" key="4">
    <source>
        <dbReference type="PROSITE" id="PS50110"/>
    </source>
</evidence>
<dbReference type="SUPFAM" id="SSF52172">
    <property type="entry name" value="CheY-like"/>
    <property type="match status" value="1"/>
</dbReference>
<feature type="domain" description="HPt" evidence="5">
    <location>
        <begin position="145"/>
        <end position="244"/>
    </location>
</feature>
<evidence type="ECO:0000256" key="3">
    <source>
        <dbReference type="PROSITE-ProRule" id="PRU00169"/>
    </source>
</evidence>
<dbReference type="Pfam" id="PF00072">
    <property type="entry name" value="Response_reg"/>
    <property type="match status" value="1"/>
</dbReference>
<proteinExistence type="predicted"/>
<keyword evidence="1 3" id="KW-0597">Phosphoprotein</keyword>
<dbReference type="CDD" id="cd00156">
    <property type="entry name" value="REC"/>
    <property type="match status" value="1"/>
</dbReference>
<dbReference type="InterPro" id="IPR050595">
    <property type="entry name" value="Bact_response_regulator"/>
</dbReference>
<dbReference type="PANTHER" id="PTHR44591:SF3">
    <property type="entry name" value="RESPONSE REGULATORY DOMAIN-CONTAINING PROTEIN"/>
    <property type="match status" value="1"/>
</dbReference>
<dbReference type="Proteomes" id="UP000199406">
    <property type="component" value="Unassembled WGS sequence"/>
</dbReference>
<dbReference type="SUPFAM" id="SSF47226">
    <property type="entry name" value="Histidine-containing phosphotransfer domain, HPT domain"/>
    <property type="match status" value="1"/>
</dbReference>
<reference evidence="7" key="1">
    <citation type="submission" date="2016-10" db="EMBL/GenBank/DDBJ databases">
        <authorList>
            <person name="Varghese N."/>
            <person name="Submissions S."/>
        </authorList>
    </citation>
    <scope>NUCLEOTIDE SEQUENCE [LARGE SCALE GENOMIC DNA]</scope>
    <source>
        <strain evidence="7">DSM 44268</strain>
    </source>
</reference>
<dbReference type="OrthoDB" id="3197131at2"/>
<evidence type="ECO:0000313" key="6">
    <source>
        <dbReference type="EMBL" id="SDF73497.1"/>
    </source>
</evidence>
<protein>
    <submittedName>
        <fullName evidence="6">Hpt domain-containing protein</fullName>
    </submittedName>
</protein>
<organism evidence="6 7">
    <name type="scientific">Blastococcus aurantiacus</name>
    <dbReference type="NCBI Taxonomy" id="1550231"/>
    <lineage>
        <taxon>Bacteria</taxon>
        <taxon>Bacillati</taxon>
        <taxon>Actinomycetota</taxon>
        <taxon>Actinomycetes</taxon>
        <taxon>Geodermatophilales</taxon>
        <taxon>Geodermatophilaceae</taxon>
        <taxon>Blastococcus</taxon>
    </lineage>
</organism>
<dbReference type="Pfam" id="PF01627">
    <property type="entry name" value="Hpt"/>
    <property type="match status" value="1"/>
</dbReference>
<feature type="modified residue" description="Phosphohistidine" evidence="2">
    <location>
        <position position="184"/>
    </location>
</feature>
<dbReference type="InterPro" id="IPR008207">
    <property type="entry name" value="Sig_transdc_His_kin_Hpt_dom"/>
</dbReference>
<dbReference type="RefSeq" id="WP_091768739.1">
    <property type="nucleotide sequence ID" value="NZ_FNBT01000006.1"/>
</dbReference>
<dbReference type="EMBL" id="FNBT01000006">
    <property type="protein sequence ID" value="SDF73497.1"/>
    <property type="molecule type" value="Genomic_DNA"/>
</dbReference>
<dbReference type="PANTHER" id="PTHR44591">
    <property type="entry name" value="STRESS RESPONSE REGULATOR PROTEIN 1"/>
    <property type="match status" value="1"/>
</dbReference>
<gene>
    <name evidence="6" type="ORF">SAMN05660662_3167</name>
</gene>
<accession>A0A1G7NHU8</accession>
<dbReference type="PROSITE" id="PS50894">
    <property type="entry name" value="HPT"/>
    <property type="match status" value="1"/>
</dbReference>
<evidence type="ECO:0000313" key="7">
    <source>
        <dbReference type="Proteomes" id="UP000199406"/>
    </source>
</evidence>
<evidence type="ECO:0000259" key="5">
    <source>
        <dbReference type="PROSITE" id="PS50894"/>
    </source>
</evidence>
<feature type="domain" description="Response regulatory" evidence="4">
    <location>
        <begin position="3"/>
        <end position="119"/>
    </location>
</feature>
<dbReference type="PROSITE" id="PS50110">
    <property type="entry name" value="RESPONSE_REGULATORY"/>
    <property type="match status" value="1"/>
</dbReference>
<dbReference type="InterPro" id="IPR036641">
    <property type="entry name" value="HPT_dom_sf"/>
</dbReference>
<dbReference type="Gene3D" id="1.20.120.160">
    <property type="entry name" value="HPT domain"/>
    <property type="match status" value="1"/>
</dbReference>
<dbReference type="GO" id="GO:0000160">
    <property type="term" value="P:phosphorelay signal transduction system"/>
    <property type="evidence" value="ECO:0007669"/>
    <property type="project" value="InterPro"/>
</dbReference>
<dbReference type="InterPro" id="IPR001789">
    <property type="entry name" value="Sig_transdc_resp-reg_receiver"/>
</dbReference>
<dbReference type="Gene3D" id="3.40.50.2300">
    <property type="match status" value="1"/>
</dbReference>
<dbReference type="InterPro" id="IPR011006">
    <property type="entry name" value="CheY-like_superfamily"/>
</dbReference>
<evidence type="ECO:0000256" key="2">
    <source>
        <dbReference type="PROSITE-ProRule" id="PRU00110"/>
    </source>
</evidence>
<evidence type="ECO:0000256" key="1">
    <source>
        <dbReference type="ARBA" id="ARBA00022553"/>
    </source>
</evidence>
<feature type="modified residue" description="4-aspartylphosphate" evidence="3">
    <location>
        <position position="53"/>
    </location>
</feature>
<dbReference type="STRING" id="1550231.SAMN05660662_3167"/>
<name>A0A1G7NHU8_9ACTN</name>
<dbReference type="SMART" id="SM00448">
    <property type="entry name" value="REC"/>
    <property type="match status" value="1"/>
</dbReference>